<dbReference type="EMBL" id="KD212120">
    <property type="protein sequence ID" value="EMS52049.1"/>
    <property type="molecule type" value="Genomic_DNA"/>
</dbReference>
<reference evidence="2" key="1">
    <citation type="journal article" date="2013" name="Nature">
        <title>Draft genome of the wheat A-genome progenitor Triticum urartu.</title>
        <authorList>
            <person name="Ling H.Q."/>
            <person name="Zhao S."/>
            <person name="Liu D."/>
            <person name="Wang J."/>
            <person name="Sun H."/>
            <person name="Zhang C."/>
            <person name="Fan H."/>
            <person name="Li D."/>
            <person name="Dong L."/>
            <person name="Tao Y."/>
            <person name="Gao C."/>
            <person name="Wu H."/>
            <person name="Li Y."/>
            <person name="Cui Y."/>
            <person name="Guo X."/>
            <person name="Zheng S."/>
            <person name="Wang B."/>
            <person name="Yu K."/>
            <person name="Liang Q."/>
            <person name="Yang W."/>
            <person name="Lou X."/>
            <person name="Chen J."/>
            <person name="Feng M."/>
            <person name="Jian J."/>
            <person name="Zhang X."/>
            <person name="Luo G."/>
            <person name="Jiang Y."/>
            <person name="Liu J."/>
            <person name="Wang Z."/>
            <person name="Sha Y."/>
            <person name="Zhang B."/>
            <person name="Wu H."/>
            <person name="Tang D."/>
            <person name="Shen Q."/>
            <person name="Xue P."/>
            <person name="Zou S."/>
            <person name="Wang X."/>
            <person name="Liu X."/>
            <person name="Wang F."/>
            <person name="Yang Y."/>
            <person name="An X."/>
            <person name="Dong Z."/>
            <person name="Zhang K."/>
            <person name="Zhang X."/>
            <person name="Luo M.C."/>
            <person name="Dvorak J."/>
            <person name="Tong Y."/>
            <person name="Wang J."/>
            <person name="Yang H."/>
            <person name="Li Z."/>
            <person name="Wang D."/>
            <person name="Zhang A."/>
            <person name="Wang J."/>
        </authorList>
    </citation>
    <scope>NUCLEOTIDE SEQUENCE</scope>
</reference>
<gene>
    <name evidence="2" type="ORF">TRIUR3_13175</name>
</gene>
<evidence type="ECO:0000256" key="1">
    <source>
        <dbReference type="ARBA" id="ARBA00003007"/>
    </source>
</evidence>
<evidence type="ECO:0000313" key="2">
    <source>
        <dbReference type="EMBL" id="EMS52049.1"/>
    </source>
</evidence>
<dbReference type="MEROPS" id="M20.A05"/>
<dbReference type="Gene3D" id="3.40.630.10">
    <property type="entry name" value="Zn peptidases"/>
    <property type="match status" value="1"/>
</dbReference>
<protein>
    <submittedName>
        <fullName evidence="2">IAA-amino acid hydrolase ILR1-like 6</fullName>
    </submittedName>
</protein>
<dbReference type="STRING" id="4572.M7ZVB7"/>
<accession>M7ZVB7</accession>
<name>M7ZVB7_TRIUA</name>
<dbReference type="GO" id="GO:0009694">
    <property type="term" value="P:jasmonic acid metabolic process"/>
    <property type="evidence" value="ECO:0007669"/>
    <property type="project" value="TreeGrafter"/>
</dbReference>
<sequence>MDALPIQEAVEWEHKSKNPGKMHACGHDAHVAMLLGAASILKARERHLKGTVKLLFQPAEESGAGAKRMIEDGALEGVEAIFAVHVSHQHPTSVPVPAGFYYVGVRNETLGSVHTGHSPYFMIDEDVLPTGAAVHAAIAERYLADAAERDGFPRSPEQEL</sequence>
<proteinExistence type="predicted"/>
<dbReference type="PANTHER" id="PTHR11014">
    <property type="entry name" value="PEPTIDASE M20 FAMILY MEMBER"/>
    <property type="match status" value="1"/>
</dbReference>
<dbReference type="InterPro" id="IPR017439">
    <property type="entry name" value="Amidohydrolase"/>
</dbReference>
<dbReference type="SUPFAM" id="SSF53187">
    <property type="entry name" value="Zn-dependent exopeptidases"/>
    <property type="match status" value="1"/>
</dbReference>
<dbReference type="AlphaFoldDB" id="M7ZVB7"/>
<dbReference type="InterPro" id="IPR002933">
    <property type="entry name" value="Peptidase_M20"/>
</dbReference>
<dbReference type="eggNOG" id="ENOG502QQEM">
    <property type="taxonomic scope" value="Eukaryota"/>
</dbReference>
<organism evidence="2">
    <name type="scientific">Triticum urartu</name>
    <name type="common">Red wild einkorn</name>
    <name type="synonym">Crithodium urartu</name>
    <dbReference type="NCBI Taxonomy" id="4572"/>
    <lineage>
        <taxon>Eukaryota</taxon>
        <taxon>Viridiplantae</taxon>
        <taxon>Streptophyta</taxon>
        <taxon>Embryophyta</taxon>
        <taxon>Tracheophyta</taxon>
        <taxon>Spermatophyta</taxon>
        <taxon>Magnoliopsida</taxon>
        <taxon>Liliopsida</taxon>
        <taxon>Poales</taxon>
        <taxon>Poaceae</taxon>
        <taxon>BOP clade</taxon>
        <taxon>Pooideae</taxon>
        <taxon>Triticodae</taxon>
        <taxon>Triticeae</taxon>
        <taxon>Triticinae</taxon>
        <taxon>Triticum</taxon>
    </lineage>
</organism>
<keyword evidence="2" id="KW-0378">Hydrolase</keyword>
<dbReference type="Pfam" id="PF01546">
    <property type="entry name" value="Peptidase_M20"/>
    <property type="match status" value="1"/>
</dbReference>
<dbReference type="GO" id="GO:0016787">
    <property type="term" value="F:hydrolase activity"/>
    <property type="evidence" value="ECO:0007669"/>
    <property type="project" value="UniProtKB-KW"/>
</dbReference>
<comment type="function">
    <text evidence="1">Hydrolyzes certain amino acid conjugates of the plant growth regulator indole-3-acetic acid (IAA).</text>
</comment>
<dbReference type="PANTHER" id="PTHR11014:SF62">
    <property type="entry name" value="IAA-AMINO ACID HYDROLASE ILR1-LIKE 6"/>
    <property type="match status" value="1"/>
</dbReference>